<evidence type="ECO:0000313" key="1">
    <source>
        <dbReference type="EMBL" id="KIY61248.1"/>
    </source>
</evidence>
<sequence length="194" mass="22164">MPFLTTTRLLFFPPNDFGHYEPEDYKQLCKATPIARDALPEYLFDCRPSRELLPPVLYLGWNMGSEADLTAFLLKYDPELVSLKPTGGLTDDSLFELRYALHERFDISGAMADLLQMSSVWNERGEDVWALTVGGNYAGSCLPDDLIEKIGKEINKDEPSWWLDEDDWYWQPGPETKAGRLAEQGKLLITPYVH</sequence>
<dbReference type="AlphaFoldDB" id="A0A0D7ASC5"/>
<accession>A0A0D7ASC5</accession>
<gene>
    <name evidence="1" type="ORF">CYLTODRAFT_495347</name>
</gene>
<dbReference type="OrthoDB" id="2872586at2759"/>
<dbReference type="Proteomes" id="UP000054007">
    <property type="component" value="Unassembled WGS sequence"/>
</dbReference>
<organism evidence="1 2">
    <name type="scientific">Cylindrobasidium torrendii FP15055 ss-10</name>
    <dbReference type="NCBI Taxonomy" id="1314674"/>
    <lineage>
        <taxon>Eukaryota</taxon>
        <taxon>Fungi</taxon>
        <taxon>Dikarya</taxon>
        <taxon>Basidiomycota</taxon>
        <taxon>Agaricomycotina</taxon>
        <taxon>Agaricomycetes</taxon>
        <taxon>Agaricomycetidae</taxon>
        <taxon>Agaricales</taxon>
        <taxon>Marasmiineae</taxon>
        <taxon>Physalacriaceae</taxon>
        <taxon>Cylindrobasidium</taxon>
    </lineage>
</organism>
<reference evidence="1 2" key="1">
    <citation type="journal article" date="2015" name="Fungal Genet. Biol.">
        <title>Evolution of novel wood decay mechanisms in Agaricales revealed by the genome sequences of Fistulina hepatica and Cylindrobasidium torrendii.</title>
        <authorList>
            <person name="Floudas D."/>
            <person name="Held B.W."/>
            <person name="Riley R."/>
            <person name="Nagy L.G."/>
            <person name="Koehler G."/>
            <person name="Ransdell A.S."/>
            <person name="Younus H."/>
            <person name="Chow J."/>
            <person name="Chiniquy J."/>
            <person name="Lipzen A."/>
            <person name="Tritt A."/>
            <person name="Sun H."/>
            <person name="Haridas S."/>
            <person name="LaButti K."/>
            <person name="Ohm R.A."/>
            <person name="Kues U."/>
            <person name="Blanchette R.A."/>
            <person name="Grigoriev I.V."/>
            <person name="Minto R.E."/>
            <person name="Hibbett D.S."/>
        </authorList>
    </citation>
    <scope>NUCLEOTIDE SEQUENCE [LARGE SCALE GENOMIC DNA]</scope>
    <source>
        <strain evidence="1 2">FP15055 ss-10</strain>
    </source>
</reference>
<evidence type="ECO:0000313" key="2">
    <source>
        <dbReference type="Proteomes" id="UP000054007"/>
    </source>
</evidence>
<dbReference type="EMBL" id="KN880998">
    <property type="protein sequence ID" value="KIY61248.1"/>
    <property type="molecule type" value="Genomic_DNA"/>
</dbReference>
<name>A0A0D7ASC5_9AGAR</name>
<protein>
    <submittedName>
        <fullName evidence="1">Uncharacterized protein</fullName>
    </submittedName>
</protein>
<keyword evidence="2" id="KW-1185">Reference proteome</keyword>
<proteinExistence type="predicted"/>